<reference evidence="1 2" key="1">
    <citation type="submission" date="2024-01" db="EMBL/GenBank/DDBJ databases">
        <title>The genomes of 5 underutilized Papilionoideae crops provide insights into root nodulation and disease resistanc.</title>
        <authorList>
            <person name="Yuan L."/>
        </authorList>
    </citation>
    <scope>NUCLEOTIDE SEQUENCE [LARGE SCALE GENOMIC DNA]</scope>
    <source>
        <strain evidence="1">ZHUSHIDOU_FW_LH</strain>
        <tissue evidence="1">Leaf</tissue>
    </source>
</reference>
<dbReference type="AlphaFoldDB" id="A0AAN9P7I9"/>
<gene>
    <name evidence="1" type="ORF">RIF29_00569</name>
</gene>
<evidence type="ECO:0000313" key="2">
    <source>
        <dbReference type="Proteomes" id="UP001372338"/>
    </source>
</evidence>
<protein>
    <submittedName>
        <fullName evidence="1">Uncharacterized protein</fullName>
    </submittedName>
</protein>
<dbReference type="EMBL" id="JAYWIO010000001">
    <property type="protein sequence ID" value="KAK7287329.1"/>
    <property type="molecule type" value="Genomic_DNA"/>
</dbReference>
<evidence type="ECO:0000313" key="1">
    <source>
        <dbReference type="EMBL" id="KAK7287329.1"/>
    </source>
</evidence>
<comment type="caution">
    <text evidence="1">The sequence shown here is derived from an EMBL/GenBank/DDBJ whole genome shotgun (WGS) entry which is preliminary data.</text>
</comment>
<sequence length="176" mass="20071">MYIWIPDSTFLDEFIECSTLVNLARDGPTSVDILGFLETSHIGALRVLPLANLGARDIDRHMPRDPDRNEDFNTPLNRRQRIDLWIVDQLVGVEVVPAAEEVAIFVEDGKETATKEKMLTSHAILPREEFSCGPECGPYFYLVLPYIYPVQPVTKAKFNQLLNIYGGILHHEDRQF</sequence>
<organism evidence="1 2">
    <name type="scientific">Crotalaria pallida</name>
    <name type="common">Smooth rattlebox</name>
    <name type="synonym">Crotalaria striata</name>
    <dbReference type="NCBI Taxonomy" id="3830"/>
    <lineage>
        <taxon>Eukaryota</taxon>
        <taxon>Viridiplantae</taxon>
        <taxon>Streptophyta</taxon>
        <taxon>Embryophyta</taxon>
        <taxon>Tracheophyta</taxon>
        <taxon>Spermatophyta</taxon>
        <taxon>Magnoliopsida</taxon>
        <taxon>eudicotyledons</taxon>
        <taxon>Gunneridae</taxon>
        <taxon>Pentapetalae</taxon>
        <taxon>rosids</taxon>
        <taxon>fabids</taxon>
        <taxon>Fabales</taxon>
        <taxon>Fabaceae</taxon>
        <taxon>Papilionoideae</taxon>
        <taxon>50 kb inversion clade</taxon>
        <taxon>genistoids sensu lato</taxon>
        <taxon>core genistoids</taxon>
        <taxon>Crotalarieae</taxon>
        <taxon>Crotalaria</taxon>
    </lineage>
</organism>
<accession>A0AAN9P7I9</accession>
<keyword evidence="2" id="KW-1185">Reference proteome</keyword>
<proteinExistence type="predicted"/>
<dbReference type="Proteomes" id="UP001372338">
    <property type="component" value="Unassembled WGS sequence"/>
</dbReference>
<name>A0AAN9P7I9_CROPI</name>